<evidence type="ECO:0000259" key="3">
    <source>
        <dbReference type="PROSITE" id="PS50010"/>
    </source>
</evidence>
<reference evidence="4" key="2">
    <citation type="submission" date="2025-09" db="UniProtKB">
        <authorList>
            <consortium name="Ensembl"/>
        </authorList>
    </citation>
    <scope>IDENTIFICATION</scope>
</reference>
<dbReference type="Ensembl" id="ENSOKIT00005080282.1">
    <property type="protein sequence ID" value="ENSOKIP00005075365.1"/>
    <property type="gene ID" value="ENSOKIG00005032469.1"/>
</dbReference>
<dbReference type="InterPro" id="IPR035899">
    <property type="entry name" value="DBL_dom_sf"/>
</dbReference>
<dbReference type="InterPro" id="IPR001849">
    <property type="entry name" value="PH_domain"/>
</dbReference>
<dbReference type="Proteomes" id="UP000694557">
    <property type="component" value="Unassembled WGS sequence"/>
</dbReference>
<dbReference type="Gene3D" id="1.20.900.10">
    <property type="entry name" value="Dbl homology (DH) domain"/>
    <property type="match status" value="1"/>
</dbReference>
<name>A0A8C7MSL7_ONCKI</name>
<gene>
    <name evidence="4" type="primary">PLEKHG4B</name>
    <name evidence="4" type="synonym">LOC109877220</name>
</gene>
<keyword evidence="5" id="KW-1185">Reference proteome</keyword>
<dbReference type="SUPFAM" id="SSF48065">
    <property type="entry name" value="DBL homology domain (DH-domain)"/>
    <property type="match status" value="1"/>
</dbReference>
<dbReference type="PROSITE" id="PS50010">
    <property type="entry name" value="DH_2"/>
    <property type="match status" value="1"/>
</dbReference>
<feature type="compositionally biased region" description="Low complexity" evidence="1">
    <location>
        <begin position="816"/>
        <end position="832"/>
    </location>
</feature>
<dbReference type="GO" id="GO:0005085">
    <property type="term" value="F:guanyl-nucleotide exchange factor activity"/>
    <property type="evidence" value="ECO:0007669"/>
    <property type="project" value="InterPro"/>
</dbReference>
<dbReference type="SMART" id="SM00325">
    <property type="entry name" value="RhoGEF"/>
    <property type="match status" value="1"/>
</dbReference>
<dbReference type="Pfam" id="PF00621">
    <property type="entry name" value="RhoGEF"/>
    <property type="match status" value="1"/>
</dbReference>
<dbReference type="InterPro" id="IPR011993">
    <property type="entry name" value="PH-like_dom_sf"/>
</dbReference>
<dbReference type="Gene3D" id="2.30.29.30">
    <property type="entry name" value="Pleckstrin-homology domain (PH domain)/Phosphotyrosine-binding domain (PTB)"/>
    <property type="match status" value="1"/>
</dbReference>
<evidence type="ECO:0000259" key="2">
    <source>
        <dbReference type="PROSITE" id="PS50003"/>
    </source>
</evidence>
<dbReference type="SMART" id="SM00233">
    <property type="entry name" value="PH"/>
    <property type="match status" value="1"/>
</dbReference>
<dbReference type="CDD" id="cd13242">
    <property type="entry name" value="PH_puratrophin-1"/>
    <property type="match status" value="1"/>
</dbReference>
<organism evidence="4 5">
    <name type="scientific">Oncorhynchus kisutch</name>
    <name type="common">Coho salmon</name>
    <name type="synonym">Salmo kisutch</name>
    <dbReference type="NCBI Taxonomy" id="8019"/>
    <lineage>
        <taxon>Eukaryota</taxon>
        <taxon>Metazoa</taxon>
        <taxon>Chordata</taxon>
        <taxon>Craniata</taxon>
        <taxon>Vertebrata</taxon>
        <taxon>Euteleostomi</taxon>
        <taxon>Actinopterygii</taxon>
        <taxon>Neopterygii</taxon>
        <taxon>Teleostei</taxon>
        <taxon>Protacanthopterygii</taxon>
        <taxon>Salmoniformes</taxon>
        <taxon>Salmonidae</taxon>
        <taxon>Salmoninae</taxon>
        <taxon>Oncorhynchus</taxon>
    </lineage>
</organism>
<dbReference type="CDD" id="cd00160">
    <property type="entry name" value="RhoGEF"/>
    <property type="match status" value="1"/>
</dbReference>
<accession>A0A8C7MSL7</accession>
<dbReference type="PANTHER" id="PTHR45845">
    <property type="entry name" value="RHO GUANINE NUCLEOTIDE EXCHANGE FACTOR-RELATED"/>
    <property type="match status" value="1"/>
</dbReference>
<dbReference type="SUPFAM" id="SSF50729">
    <property type="entry name" value="PH domain-like"/>
    <property type="match status" value="1"/>
</dbReference>
<proteinExistence type="predicted"/>
<feature type="region of interest" description="Disordered" evidence="1">
    <location>
        <begin position="878"/>
        <end position="915"/>
    </location>
</feature>
<dbReference type="PANTHER" id="PTHR45845:SF1">
    <property type="entry name" value="PLECKSTRIN HOMOLOGY AND RHOGEF DOMAIN CONTAINING G4B"/>
    <property type="match status" value="1"/>
</dbReference>
<dbReference type="InterPro" id="IPR000219">
    <property type="entry name" value="DH_dom"/>
</dbReference>
<feature type="region of interest" description="Disordered" evidence="1">
    <location>
        <begin position="806"/>
        <end position="832"/>
    </location>
</feature>
<feature type="compositionally biased region" description="Low complexity" evidence="1">
    <location>
        <begin position="891"/>
        <end position="908"/>
    </location>
</feature>
<dbReference type="InterPro" id="IPR055251">
    <property type="entry name" value="SOS1_NGEF_PH"/>
</dbReference>
<feature type="domain" description="DH" evidence="3">
    <location>
        <begin position="450"/>
        <end position="627"/>
    </location>
</feature>
<sequence>TSITQPDTSNEIRAPPSWGVTVSLCPSVPIQTELLTSLKALLKHIDSSQLTRDLDGTFPYDHDHWVAFRQKIEPFASSCSVALSSLQSSISTLSSTSNLDSTKQRSLMKCVLEDTRLNRLRLEGGTVLARIRKDEACENDNYRDAVDMVNVLYNQVDEEVHKLVILSNKSLKQLESLLEVRRFEEQTEQANQWMEHCQDYFRQLNLESSGVSLPPAVLEILQDYQMEASTFSLDNFSSLNDMVLSLDRYTTCWDLVLPELPTLGSRIIVSSLEFEEETKPHSTGHFSSNNNKSPSSCSFTSSSLFPFPPAPEGDPLLLKLQQSPSLFDDTDSDCTIDSMGAASCHSEPVYSSSGTPLHQHRQHRKQPLKKIMKKTLSYELPAAQDGGHVDTSHLHGYTGVYIKGLEVANNVSVEKKLQRPDVVSPALGRSRSMSSPTRHPEGDGKKHSSKVQHIMAEMISTEREYVRSLIYVIEHYFPEMERLDLPQDLWGKRSIIFGNMEKLCNFHCQYFLKELEASAHSPLSISSCFLRHEDQFGMYALYSKNKPQSDALLTSHGNGFFKNKQLELGDKMDLASYLLKPIQRMSKYALLLKDLIKECGQSQEQELSDLRTAEEMVKFQLRHGNDLLAMDAIRGCDVNLKEQGQLRCQDEFIVWCGRRKYLRHVFLFEDLILFSKSKKIEGGYDLYIYKQSYKTAEIGMTESVGDSGLRFEIWFRRRKSQDTFILQAGSGEVKAVWTAIIGKILWRQALRNREVRLKEMVSMGIGSKPFMDIKPSDAAISDRAIDYIMKGSESRTRASIAVSSFDHSTPFKRPHSTISNSSTSSSSSQSSSSLLGSLNLHLYPSPAHQHPHALQHPYPLGSVPSFSHWPYDCIEEDELEQDTGSQPSMITESSGETSSQSTSNDSVTGLSSLSLPIPGHGRPNIIIDALPSNSTSSFLCSSTPPGSSHPQMAPPPALFPKDQVLQAQGSTFITAVSRMVVFTHNSDIV</sequence>
<evidence type="ECO:0000313" key="5">
    <source>
        <dbReference type="Proteomes" id="UP000694557"/>
    </source>
</evidence>
<dbReference type="Pfam" id="PF22697">
    <property type="entry name" value="SOS1_NGEF_PH"/>
    <property type="match status" value="1"/>
</dbReference>
<dbReference type="PROSITE" id="PS50003">
    <property type="entry name" value="PH_DOMAIN"/>
    <property type="match status" value="1"/>
</dbReference>
<evidence type="ECO:0000313" key="4">
    <source>
        <dbReference type="Ensembl" id="ENSOKIP00005075365.1"/>
    </source>
</evidence>
<feature type="region of interest" description="Disordered" evidence="1">
    <location>
        <begin position="345"/>
        <end position="366"/>
    </location>
</feature>
<dbReference type="AlphaFoldDB" id="A0A8C7MSL7"/>
<feature type="domain" description="PH" evidence="2">
    <location>
        <begin position="639"/>
        <end position="746"/>
    </location>
</feature>
<dbReference type="GeneTree" id="ENSGT00940000162507"/>
<feature type="region of interest" description="Disordered" evidence="1">
    <location>
        <begin position="419"/>
        <end position="451"/>
    </location>
</feature>
<protein>
    <submittedName>
        <fullName evidence="4">Pleckstrin homology and RhoGEF domain containing G4B</fullName>
    </submittedName>
</protein>
<dbReference type="InterPro" id="IPR052231">
    <property type="entry name" value="Rho_GEF_signaling-related"/>
</dbReference>
<reference evidence="4" key="1">
    <citation type="submission" date="2025-08" db="UniProtKB">
        <authorList>
            <consortium name="Ensembl"/>
        </authorList>
    </citation>
    <scope>IDENTIFICATION</scope>
</reference>
<evidence type="ECO:0000256" key="1">
    <source>
        <dbReference type="SAM" id="MobiDB-lite"/>
    </source>
</evidence>